<feature type="transmembrane region" description="Helical" evidence="4">
    <location>
        <begin position="354"/>
        <end position="377"/>
    </location>
</feature>
<dbReference type="PROSITE" id="PS50088">
    <property type="entry name" value="ANK_REPEAT"/>
    <property type="match status" value="3"/>
</dbReference>
<dbReference type="AlphaFoldDB" id="A0AAE0DSP6"/>
<feature type="transmembrane region" description="Helical" evidence="4">
    <location>
        <begin position="280"/>
        <end position="306"/>
    </location>
</feature>
<dbReference type="Gene3D" id="1.25.40.20">
    <property type="entry name" value="Ankyrin repeat-containing domain"/>
    <property type="match status" value="2"/>
</dbReference>
<evidence type="ECO:0000256" key="2">
    <source>
        <dbReference type="ARBA" id="ARBA00023043"/>
    </source>
</evidence>
<dbReference type="PANTHER" id="PTHR24186:SF38">
    <property type="entry name" value="ANKYRIN REPEAT FAMILY PROTEIN"/>
    <property type="match status" value="1"/>
</dbReference>
<dbReference type="Proteomes" id="UP001281410">
    <property type="component" value="Unassembled WGS sequence"/>
</dbReference>
<feature type="repeat" description="ANK" evidence="3">
    <location>
        <begin position="173"/>
        <end position="197"/>
    </location>
</feature>
<protein>
    <submittedName>
        <fullName evidence="5">Uncharacterized protein</fullName>
    </submittedName>
</protein>
<keyword evidence="4" id="KW-1133">Transmembrane helix</keyword>
<dbReference type="PANTHER" id="PTHR24186">
    <property type="entry name" value="PROTEIN PHOSPHATASE 1 REGULATORY SUBUNIT"/>
    <property type="match status" value="1"/>
</dbReference>
<evidence type="ECO:0000256" key="3">
    <source>
        <dbReference type="PROSITE-ProRule" id="PRU00023"/>
    </source>
</evidence>
<dbReference type="InterPro" id="IPR002110">
    <property type="entry name" value="Ankyrin_rpt"/>
</dbReference>
<comment type="caution">
    <text evidence="5">The sequence shown here is derived from an EMBL/GenBank/DDBJ whole genome shotgun (WGS) entry which is preliminary data.</text>
</comment>
<feature type="transmembrane region" description="Helical" evidence="4">
    <location>
        <begin position="383"/>
        <end position="403"/>
    </location>
</feature>
<feature type="repeat" description="ANK" evidence="3">
    <location>
        <begin position="98"/>
        <end position="119"/>
    </location>
</feature>
<reference evidence="5" key="1">
    <citation type="journal article" date="2023" name="Plant J.">
        <title>Genome sequences and population genomics provide insights into the demographic history, inbreeding, and mutation load of two 'living fossil' tree species of Dipteronia.</title>
        <authorList>
            <person name="Feng Y."/>
            <person name="Comes H.P."/>
            <person name="Chen J."/>
            <person name="Zhu S."/>
            <person name="Lu R."/>
            <person name="Zhang X."/>
            <person name="Li P."/>
            <person name="Qiu J."/>
            <person name="Olsen K.M."/>
            <person name="Qiu Y."/>
        </authorList>
    </citation>
    <scope>NUCLEOTIDE SEQUENCE</scope>
    <source>
        <strain evidence="5">NBL</strain>
    </source>
</reference>
<feature type="transmembrane region" description="Helical" evidence="4">
    <location>
        <begin position="318"/>
        <end position="342"/>
    </location>
</feature>
<keyword evidence="6" id="KW-1185">Reference proteome</keyword>
<dbReference type="SUPFAM" id="SSF48403">
    <property type="entry name" value="Ankyrin repeat"/>
    <property type="match status" value="1"/>
</dbReference>
<organism evidence="5 6">
    <name type="scientific">Dipteronia sinensis</name>
    <dbReference type="NCBI Taxonomy" id="43782"/>
    <lineage>
        <taxon>Eukaryota</taxon>
        <taxon>Viridiplantae</taxon>
        <taxon>Streptophyta</taxon>
        <taxon>Embryophyta</taxon>
        <taxon>Tracheophyta</taxon>
        <taxon>Spermatophyta</taxon>
        <taxon>Magnoliopsida</taxon>
        <taxon>eudicotyledons</taxon>
        <taxon>Gunneridae</taxon>
        <taxon>Pentapetalae</taxon>
        <taxon>rosids</taxon>
        <taxon>malvids</taxon>
        <taxon>Sapindales</taxon>
        <taxon>Sapindaceae</taxon>
        <taxon>Hippocastanoideae</taxon>
        <taxon>Acereae</taxon>
        <taxon>Dipteronia</taxon>
    </lineage>
</organism>
<evidence type="ECO:0000313" key="5">
    <source>
        <dbReference type="EMBL" id="KAK3184638.1"/>
    </source>
</evidence>
<dbReference type="Pfam" id="PF12796">
    <property type="entry name" value="Ank_2"/>
    <property type="match status" value="1"/>
</dbReference>
<dbReference type="Pfam" id="PF00023">
    <property type="entry name" value="Ank"/>
    <property type="match status" value="2"/>
</dbReference>
<sequence length="415" mass="46028">MDLRLNKAACDGDVKALQELLQEDPLILFKASLSSSSSESPLHIAALLGHVEFAKLMLMSASSFQESSKQLNPEGYLQIAKDPSKIDKLGLCFSKDREGRTPLHCAAINGNLHIVRELVFCCPESAKETTFNGETLLHLAVKKNNGYEVVISLLSLLDEMDLTNEIINYVDNDGNTILHLAASRKQQQVINFLLSHSKVNVDAVNASGHTAADISTSMCSSESDTNLDINGEYDDDHQRQINLITPRNEEQVVVNINHGPPLNSITMIKSYEFESYKRDLVLLASMKNGVIILCALFAICCLDSLLDLPGYVTLDQYYYFNIFIWADVVCFVTSLITIPLAMLATSFDSFYWRAVHVTAGMMIGSAVLLYASVFGWVTDIEQAATWTAKIGLIMFILFCCIICHRKANHRLITGQ</sequence>
<dbReference type="SMART" id="SM00248">
    <property type="entry name" value="ANK"/>
    <property type="match status" value="4"/>
</dbReference>
<accession>A0AAE0DSP6</accession>
<keyword evidence="4" id="KW-0472">Membrane</keyword>
<feature type="repeat" description="ANK" evidence="3">
    <location>
        <begin position="37"/>
        <end position="69"/>
    </location>
</feature>
<proteinExistence type="predicted"/>
<evidence type="ECO:0000256" key="4">
    <source>
        <dbReference type="SAM" id="Phobius"/>
    </source>
</evidence>
<keyword evidence="1" id="KW-0677">Repeat</keyword>
<evidence type="ECO:0000313" key="6">
    <source>
        <dbReference type="Proteomes" id="UP001281410"/>
    </source>
</evidence>
<dbReference type="EMBL" id="JANJYJ010000010">
    <property type="protein sequence ID" value="KAK3184638.1"/>
    <property type="molecule type" value="Genomic_DNA"/>
</dbReference>
<keyword evidence="2 3" id="KW-0040">ANK repeat</keyword>
<evidence type="ECO:0000256" key="1">
    <source>
        <dbReference type="ARBA" id="ARBA00022737"/>
    </source>
</evidence>
<dbReference type="PROSITE" id="PS50297">
    <property type="entry name" value="ANK_REP_REGION"/>
    <property type="match status" value="3"/>
</dbReference>
<keyword evidence="4" id="KW-0812">Transmembrane</keyword>
<gene>
    <name evidence="5" type="ORF">Dsin_031924</name>
</gene>
<dbReference type="GO" id="GO:0005886">
    <property type="term" value="C:plasma membrane"/>
    <property type="evidence" value="ECO:0007669"/>
    <property type="project" value="TreeGrafter"/>
</dbReference>
<name>A0AAE0DSP6_9ROSI</name>
<dbReference type="InterPro" id="IPR036770">
    <property type="entry name" value="Ankyrin_rpt-contain_sf"/>
</dbReference>